<protein>
    <submittedName>
        <fullName evidence="1">Uncharacterized protein</fullName>
    </submittedName>
</protein>
<organism evidence="1 2">
    <name type="scientific">Klebsiella phage vB_KpnP_IME337</name>
    <dbReference type="NCBI Taxonomy" id="2601650"/>
    <lineage>
        <taxon>Viruses</taxon>
        <taxon>Duplodnaviria</taxon>
        <taxon>Heunggongvirae</taxon>
        <taxon>Uroviricota</taxon>
        <taxon>Caudoviricetes</taxon>
        <taxon>Autographivirales</taxon>
        <taxon>Autoscriptoviridae</taxon>
        <taxon>Slopekvirinae</taxon>
        <taxon>Drulisvirus</taxon>
        <taxon>Drulisvirus IME337</taxon>
    </lineage>
</organism>
<keyword evidence="2" id="KW-1185">Reference proteome</keyword>
<evidence type="ECO:0000313" key="1">
    <source>
        <dbReference type="EMBL" id="QEQ50431.1"/>
    </source>
</evidence>
<dbReference type="EMBL" id="MN176573">
    <property type="protein sequence ID" value="QEQ50431.1"/>
    <property type="molecule type" value="Genomic_DNA"/>
</dbReference>
<proteinExistence type="predicted"/>
<reference evidence="1 2" key="1">
    <citation type="submission" date="2019-07" db="EMBL/GenBank/DDBJ databases">
        <authorList>
            <person name="Gao M."/>
            <person name="Bai C."/>
            <person name="Tong Y."/>
        </authorList>
    </citation>
    <scope>NUCLEOTIDE SEQUENCE [LARGE SCALE GENOMIC DNA]</scope>
</reference>
<accession>A0A5J6CUF8</accession>
<evidence type="ECO:0000313" key="2">
    <source>
        <dbReference type="Proteomes" id="UP000325156"/>
    </source>
</evidence>
<dbReference type="Proteomes" id="UP000325156">
    <property type="component" value="Segment"/>
</dbReference>
<name>A0A5J6CUF8_9CAUD</name>
<sequence>MSKVIAYSVIRTVVVGVPFTWGTRNAWAIKVESGGMYYLSNGQKVLETEEEIIDADIFYANRIEIK</sequence>